<dbReference type="GO" id="GO:0000118">
    <property type="term" value="C:histone deacetylase complex"/>
    <property type="evidence" value="ECO:0007669"/>
    <property type="project" value="TreeGrafter"/>
</dbReference>
<dbReference type="InterPro" id="IPR013194">
    <property type="entry name" value="HDAC_interact_dom"/>
</dbReference>
<evidence type="ECO:0000259" key="2">
    <source>
        <dbReference type="SMART" id="SM00761"/>
    </source>
</evidence>
<dbReference type="InterPro" id="IPR039774">
    <property type="entry name" value="Sin3-like"/>
</dbReference>
<dbReference type="PANTHER" id="PTHR12346:SF38">
    <property type="entry name" value="HISTONE DEACETYLASE INTERACTING DOMAIN-CONTAINING PROTEIN"/>
    <property type="match status" value="1"/>
</dbReference>
<sequence length="198" mass="22321">MIDRLLNFETDNPSYQLSAERILASGRTELGVAVLNDTLVSAESITTGGDTYHFGKNVYEKNLFKCEDDSCTYELVKGTYEHVEELLQKIADNTANLEGMRLEDHFKVLHLGCIKRLYNESWQDVVDALRREAKSVLPGILAQLQKKLKEVTNFKRSLYYGNSSDEQQDTTSSSSKDDNASTSCPDLLAAEHDNYNSH</sequence>
<name>A0AAD4XYT2_9MAGN</name>
<dbReference type="SMART" id="SM00761">
    <property type="entry name" value="HDAC_interact"/>
    <property type="match status" value="1"/>
</dbReference>
<evidence type="ECO:0000256" key="1">
    <source>
        <dbReference type="SAM" id="MobiDB-lite"/>
    </source>
</evidence>
<accession>A0AAD4XYT2</accession>
<keyword evidence="4" id="KW-1185">Reference proteome</keyword>
<feature type="domain" description="Histone deacetylase interacting" evidence="2">
    <location>
        <begin position="7"/>
        <end position="100"/>
    </location>
</feature>
<reference evidence="3" key="1">
    <citation type="submission" date="2022-04" db="EMBL/GenBank/DDBJ databases">
        <title>A functionally conserved STORR gene fusion in Papaver species that diverged 16.8 million years ago.</title>
        <authorList>
            <person name="Catania T."/>
        </authorList>
    </citation>
    <scope>NUCLEOTIDE SEQUENCE</scope>
    <source>
        <strain evidence="3">S-188037</strain>
    </source>
</reference>
<evidence type="ECO:0000313" key="4">
    <source>
        <dbReference type="Proteomes" id="UP001202328"/>
    </source>
</evidence>
<organism evidence="3 4">
    <name type="scientific">Papaver atlanticum</name>
    <dbReference type="NCBI Taxonomy" id="357466"/>
    <lineage>
        <taxon>Eukaryota</taxon>
        <taxon>Viridiplantae</taxon>
        <taxon>Streptophyta</taxon>
        <taxon>Embryophyta</taxon>
        <taxon>Tracheophyta</taxon>
        <taxon>Spermatophyta</taxon>
        <taxon>Magnoliopsida</taxon>
        <taxon>Ranunculales</taxon>
        <taxon>Papaveraceae</taxon>
        <taxon>Papaveroideae</taxon>
        <taxon>Papaver</taxon>
    </lineage>
</organism>
<dbReference type="AlphaFoldDB" id="A0AAD4XYT2"/>
<proteinExistence type="predicted"/>
<feature type="compositionally biased region" description="Basic and acidic residues" evidence="1">
    <location>
        <begin position="189"/>
        <end position="198"/>
    </location>
</feature>
<dbReference type="EMBL" id="JAJJMB010001069">
    <property type="protein sequence ID" value="KAI3959338.1"/>
    <property type="molecule type" value="Genomic_DNA"/>
</dbReference>
<dbReference type="PANTHER" id="PTHR12346">
    <property type="entry name" value="SIN3B-RELATED"/>
    <property type="match status" value="1"/>
</dbReference>
<feature type="compositionally biased region" description="Low complexity" evidence="1">
    <location>
        <begin position="163"/>
        <end position="174"/>
    </location>
</feature>
<dbReference type="GO" id="GO:0000785">
    <property type="term" value="C:chromatin"/>
    <property type="evidence" value="ECO:0007669"/>
    <property type="project" value="TreeGrafter"/>
</dbReference>
<comment type="caution">
    <text evidence="3">The sequence shown here is derived from an EMBL/GenBank/DDBJ whole genome shotgun (WGS) entry which is preliminary data.</text>
</comment>
<feature type="region of interest" description="Disordered" evidence="1">
    <location>
        <begin position="162"/>
        <end position="198"/>
    </location>
</feature>
<dbReference type="GO" id="GO:0000122">
    <property type="term" value="P:negative regulation of transcription by RNA polymerase II"/>
    <property type="evidence" value="ECO:0007669"/>
    <property type="project" value="TreeGrafter"/>
</dbReference>
<protein>
    <recommendedName>
        <fullName evidence="2">Histone deacetylase interacting domain-containing protein</fullName>
    </recommendedName>
</protein>
<evidence type="ECO:0000313" key="3">
    <source>
        <dbReference type="EMBL" id="KAI3959338.1"/>
    </source>
</evidence>
<gene>
    <name evidence="3" type="ORF">MKW98_018928</name>
</gene>
<dbReference type="Pfam" id="PF08295">
    <property type="entry name" value="Sin3_corepress"/>
    <property type="match status" value="1"/>
</dbReference>
<dbReference type="GO" id="GO:0003714">
    <property type="term" value="F:transcription corepressor activity"/>
    <property type="evidence" value="ECO:0007669"/>
    <property type="project" value="InterPro"/>
</dbReference>
<dbReference type="Proteomes" id="UP001202328">
    <property type="component" value="Unassembled WGS sequence"/>
</dbReference>